<dbReference type="KEGG" id="glz:GLAREA_08820"/>
<keyword evidence="4" id="KW-0995">Kinetochore</keyword>
<keyword evidence="6" id="KW-0137">Centromere</keyword>
<accession>S3DE02</accession>
<organism evidence="10 11">
    <name type="scientific">Glarea lozoyensis (strain ATCC 20868 / MF5171)</name>
    <dbReference type="NCBI Taxonomy" id="1116229"/>
    <lineage>
        <taxon>Eukaryota</taxon>
        <taxon>Fungi</taxon>
        <taxon>Dikarya</taxon>
        <taxon>Ascomycota</taxon>
        <taxon>Pezizomycotina</taxon>
        <taxon>Leotiomycetes</taxon>
        <taxon>Helotiales</taxon>
        <taxon>Helotiaceae</taxon>
        <taxon>Glarea</taxon>
    </lineage>
</organism>
<feature type="domain" description="Centromere protein H C-terminal" evidence="9">
    <location>
        <begin position="30"/>
        <end position="248"/>
    </location>
</feature>
<dbReference type="GO" id="GO:0007059">
    <property type="term" value="P:chromosome segregation"/>
    <property type="evidence" value="ECO:0007669"/>
    <property type="project" value="TreeGrafter"/>
</dbReference>
<dbReference type="GeneID" id="19467868"/>
<evidence type="ECO:0000256" key="4">
    <source>
        <dbReference type="ARBA" id="ARBA00022838"/>
    </source>
</evidence>
<dbReference type="InterPro" id="IPR040034">
    <property type="entry name" value="CENP-H"/>
</dbReference>
<evidence type="ECO:0000256" key="1">
    <source>
        <dbReference type="ARBA" id="ARBA00004123"/>
    </source>
</evidence>
<comment type="subcellular location">
    <subcellularLocation>
        <location evidence="2">Chromosome</location>
        <location evidence="2">Centromere</location>
        <location evidence="2">Kinetochore</location>
    </subcellularLocation>
    <subcellularLocation>
        <location evidence="1">Nucleus</location>
    </subcellularLocation>
</comment>
<feature type="coiled-coil region" evidence="8">
    <location>
        <begin position="145"/>
        <end position="216"/>
    </location>
</feature>
<dbReference type="OMA" id="WRVMKGV"/>
<feature type="coiled-coil region" evidence="8">
    <location>
        <begin position="25"/>
        <end position="52"/>
    </location>
</feature>
<keyword evidence="11" id="KW-1185">Reference proteome</keyword>
<dbReference type="GO" id="GO:0000776">
    <property type="term" value="C:kinetochore"/>
    <property type="evidence" value="ECO:0007669"/>
    <property type="project" value="UniProtKB-KW"/>
</dbReference>
<evidence type="ECO:0000313" key="11">
    <source>
        <dbReference type="Proteomes" id="UP000016922"/>
    </source>
</evidence>
<name>S3DE02_GLAL2</name>
<reference evidence="10 11" key="1">
    <citation type="journal article" date="2013" name="BMC Genomics">
        <title>Genomics-driven discovery of the pneumocandin biosynthetic gene cluster in the fungus Glarea lozoyensis.</title>
        <authorList>
            <person name="Chen L."/>
            <person name="Yue Q."/>
            <person name="Zhang X."/>
            <person name="Xiang M."/>
            <person name="Wang C."/>
            <person name="Li S."/>
            <person name="Che Y."/>
            <person name="Ortiz-Lopez F.J."/>
            <person name="Bills G.F."/>
            <person name="Liu X."/>
            <person name="An Z."/>
        </authorList>
    </citation>
    <scope>NUCLEOTIDE SEQUENCE [LARGE SCALE GENOMIC DNA]</scope>
    <source>
        <strain evidence="11">ATCC 20868 / MF5171</strain>
    </source>
</reference>
<dbReference type="PANTHER" id="PTHR48122">
    <property type="entry name" value="CENTROMERE PROTEIN H"/>
    <property type="match status" value="1"/>
</dbReference>
<comment type="similarity">
    <text evidence="7">Belongs to the CENP-H/MCM16 family.</text>
</comment>
<keyword evidence="8" id="KW-0175">Coiled coil</keyword>
<dbReference type="EMBL" id="KE145352">
    <property type="protein sequence ID" value="EPE36657.1"/>
    <property type="molecule type" value="Genomic_DNA"/>
</dbReference>
<proteinExistence type="inferred from homology"/>
<evidence type="ECO:0000256" key="7">
    <source>
        <dbReference type="ARBA" id="ARBA00025735"/>
    </source>
</evidence>
<evidence type="ECO:0000256" key="6">
    <source>
        <dbReference type="ARBA" id="ARBA00023328"/>
    </source>
</evidence>
<evidence type="ECO:0000256" key="8">
    <source>
        <dbReference type="SAM" id="Coils"/>
    </source>
</evidence>
<protein>
    <recommendedName>
        <fullName evidence="9">Centromere protein H C-terminal domain-containing protein</fullName>
    </recommendedName>
</protein>
<dbReference type="GO" id="GO:0043515">
    <property type="term" value="F:kinetochore binding"/>
    <property type="evidence" value="ECO:0007669"/>
    <property type="project" value="TreeGrafter"/>
</dbReference>
<dbReference type="Proteomes" id="UP000016922">
    <property type="component" value="Unassembled WGS sequence"/>
</dbReference>
<keyword evidence="5" id="KW-0539">Nucleus</keyword>
<dbReference type="OrthoDB" id="2274804at2759"/>
<dbReference type="GO" id="GO:0005634">
    <property type="term" value="C:nucleus"/>
    <property type="evidence" value="ECO:0007669"/>
    <property type="project" value="UniProtKB-SubCell"/>
</dbReference>
<dbReference type="HOGENOM" id="CLU_078299_0_0_1"/>
<dbReference type="GO" id="GO:0007052">
    <property type="term" value="P:mitotic spindle organization"/>
    <property type="evidence" value="ECO:0007669"/>
    <property type="project" value="TreeGrafter"/>
</dbReference>
<keyword evidence="3" id="KW-0158">Chromosome</keyword>
<evidence type="ECO:0000256" key="5">
    <source>
        <dbReference type="ARBA" id="ARBA00023242"/>
    </source>
</evidence>
<sequence length="254" mass="27977">MADDAITDAMEGVEEAPAEIDQPLFTEQEQRVLDLYARMEELQLNIALLKSQGTLSQGRVTSSLARFLTLTYPDENANVTEEDIKAAQQGLLEAKTAYQLRNDIVESVLIANPILKAVHAGSNASTAEQDLLPLLEQRDTLSVTLADLSRKVLNAKKELIKVETENVNTNRQNAELAAQMISLAKDADTQKRDNMSRKAQKDLAEMDQKVKSIRQTWRIMKGTASGTIVGSGVDWARDPELLEIVLDNDEAGDG</sequence>
<gene>
    <name evidence="10" type="ORF">GLAREA_08820</name>
</gene>
<dbReference type="GO" id="GO:0051382">
    <property type="term" value="P:kinetochore assembly"/>
    <property type="evidence" value="ECO:0007669"/>
    <property type="project" value="InterPro"/>
</dbReference>
<dbReference type="RefSeq" id="XP_008075972.1">
    <property type="nucleotide sequence ID" value="XM_008077781.1"/>
</dbReference>
<evidence type="ECO:0000256" key="2">
    <source>
        <dbReference type="ARBA" id="ARBA00004629"/>
    </source>
</evidence>
<evidence type="ECO:0000313" key="10">
    <source>
        <dbReference type="EMBL" id="EPE36657.1"/>
    </source>
</evidence>
<evidence type="ECO:0000259" key="9">
    <source>
        <dbReference type="Pfam" id="PF05837"/>
    </source>
</evidence>
<dbReference type="eggNOG" id="ENOG502S9QV">
    <property type="taxonomic scope" value="Eukaryota"/>
</dbReference>
<dbReference type="InterPro" id="IPR008426">
    <property type="entry name" value="CENP-H_C"/>
</dbReference>
<evidence type="ECO:0000256" key="3">
    <source>
        <dbReference type="ARBA" id="ARBA00022454"/>
    </source>
</evidence>
<dbReference type="PANTHER" id="PTHR48122:SF1">
    <property type="entry name" value="CENTROMERE PROTEIN H"/>
    <property type="match status" value="1"/>
</dbReference>
<dbReference type="Pfam" id="PF05837">
    <property type="entry name" value="CENP-H"/>
    <property type="match status" value="1"/>
</dbReference>
<dbReference type="AlphaFoldDB" id="S3DE02"/>